<dbReference type="CDD" id="cd07185">
    <property type="entry name" value="OmpA_C-like"/>
    <property type="match status" value="1"/>
</dbReference>
<dbReference type="InterPro" id="IPR011659">
    <property type="entry name" value="WD40"/>
</dbReference>
<evidence type="ECO:0000313" key="8">
    <source>
        <dbReference type="EMBL" id="RHB37709.1"/>
    </source>
</evidence>
<gene>
    <name evidence="8" type="ORF">DW888_03855</name>
</gene>
<dbReference type="RefSeq" id="WP_122200894.1">
    <property type="nucleotide sequence ID" value="NZ_CABJFV010000002.1"/>
</dbReference>
<proteinExistence type="predicted"/>
<dbReference type="Gene3D" id="1.25.40.10">
    <property type="entry name" value="Tetratricopeptide repeat domain"/>
    <property type="match status" value="1"/>
</dbReference>
<dbReference type="AlphaFoldDB" id="A0A413VW07"/>
<evidence type="ECO:0000259" key="7">
    <source>
        <dbReference type="PROSITE" id="PS51123"/>
    </source>
</evidence>
<feature type="repeat" description="TPR" evidence="4">
    <location>
        <begin position="92"/>
        <end position="125"/>
    </location>
</feature>
<evidence type="ECO:0000256" key="6">
    <source>
        <dbReference type="SAM" id="SignalP"/>
    </source>
</evidence>
<dbReference type="SUPFAM" id="SSF82171">
    <property type="entry name" value="DPP6 N-terminal domain-like"/>
    <property type="match status" value="1"/>
</dbReference>
<dbReference type="Pfam" id="PF07676">
    <property type="entry name" value="PD40"/>
    <property type="match status" value="2"/>
</dbReference>
<dbReference type="PANTHER" id="PTHR30329:SF21">
    <property type="entry name" value="LIPOPROTEIN YIAD-RELATED"/>
    <property type="match status" value="1"/>
</dbReference>
<dbReference type="PROSITE" id="PS50005">
    <property type="entry name" value="TPR"/>
    <property type="match status" value="1"/>
</dbReference>
<dbReference type="InterPro" id="IPR050330">
    <property type="entry name" value="Bact_OuterMem_StrucFunc"/>
</dbReference>
<dbReference type="InterPro" id="IPR019734">
    <property type="entry name" value="TPR_rpt"/>
</dbReference>
<dbReference type="InterPro" id="IPR011990">
    <property type="entry name" value="TPR-like_helical_dom_sf"/>
</dbReference>
<comment type="subcellular location">
    <subcellularLocation>
        <location evidence="1">Cell outer membrane</location>
    </subcellularLocation>
</comment>
<dbReference type="PROSITE" id="PS51123">
    <property type="entry name" value="OMPA_2"/>
    <property type="match status" value="1"/>
</dbReference>
<sequence length="657" mass="74192">MYRKLIYILALFLLASCGAGRSLKKAEQSYARGEYFDAAKYYRKAYAGTPPKQRKLRGEIAYKMAGCYRLINYNVRAKGAYMNAIRYHYPDSVTFFYLAESQRKNGEYKPAVSSYETYLQYRPNDTLALNGLFSCQQAQEWKEHPTRHIVKREPIFFSRRSDYSPMYAGEDADIVYFTSTRNEAKGNDLNGITGMKSADIFYSKRDEKKNWQKPEPLESEVNSEFEDGACSFSADGKTMYLTRCRTSPEAPVYAEIYASSRTGANWGTPTKCAILNDSLSSVAHPAMSPQGDFLYFVSDMPGGYGGLDLWRINVVKDGFGYVDNLGPDINTAGDEMFPTFGPKGELYFSSNGHPGMGGLDIFRADLDSVSGRWKVENMRFPVNSMGDDFGMTFEPGRQRGFFSSNRGDARGWDHIYSFELPEVNHTLTGWVYDKEGDALPEAVVTLVGDDGTYLKIDVKKNGSFVQRLNPGQRYVMLASCRGYLNGKQELITDTAQVDRNYEVEFPLASITRPVLIENIFYEFDRADLTPASATALDELIRLLNDNPNVTIELAAHCDYKGNDAYNERLSQRRAESVVRYLIKGGISTDRLTAKGYGESKPKVVNKSVLKSAPFLKEGNVLTEEFIKTLTPEQQEICNAINRRTEFQVLRTTYGLYK</sequence>
<dbReference type="Gene3D" id="2.120.10.30">
    <property type="entry name" value="TolB, C-terminal domain"/>
    <property type="match status" value="1"/>
</dbReference>
<reference evidence="8 9" key="1">
    <citation type="submission" date="2018-08" db="EMBL/GenBank/DDBJ databases">
        <title>A genome reference for cultivated species of the human gut microbiota.</title>
        <authorList>
            <person name="Zou Y."/>
            <person name="Xue W."/>
            <person name="Luo G."/>
        </authorList>
    </citation>
    <scope>NUCLEOTIDE SEQUENCE [LARGE SCALE GENOMIC DNA]</scope>
    <source>
        <strain evidence="8 9">AM40-30BH</strain>
    </source>
</reference>
<dbReference type="InterPro" id="IPR008969">
    <property type="entry name" value="CarboxyPept-like_regulatory"/>
</dbReference>
<keyword evidence="4" id="KW-0802">TPR repeat</keyword>
<dbReference type="PROSITE" id="PS51257">
    <property type="entry name" value="PROKAR_LIPOPROTEIN"/>
    <property type="match status" value="1"/>
</dbReference>
<keyword evidence="6" id="KW-0732">Signal</keyword>
<keyword evidence="3" id="KW-0998">Cell outer membrane</keyword>
<comment type="caution">
    <text evidence="8">The sequence shown here is derived from an EMBL/GenBank/DDBJ whole genome shotgun (WGS) entry which is preliminary data.</text>
</comment>
<dbReference type="SUPFAM" id="SSF49464">
    <property type="entry name" value="Carboxypeptidase regulatory domain-like"/>
    <property type="match status" value="1"/>
</dbReference>
<protein>
    <recommendedName>
        <fullName evidence="7">OmpA-like domain-containing protein</fullName>
    </recommendedName>
</protein>
<accession>A0A413VW07</accession>
<evidence type="ECO:0000256" key="4">
    <source>
        <dbReference type="PROSITE-ProRule" id="PRU00339"/>
    </source>
</evidence>
<dbReference type="EMBL" id="QSGO01000002">
    <property type="protein sequence ID" value="RHB37709.1"/>
    <property type="molecule type" value="Genomic_DNA"/>
</dbReference>
<feature type="signal peptide" evidence="6">
    <location>
        <begin position="1"/>
        <end position="19"/>
    </location>
</feature>
<dbReference type="Pfam" id="PF00691">
    <property type="entry name" value="OmpA"/>
    <property type="match status" value="1"/>
</dbReference>
<dbReference type="Gene3D" id="3.30.1330.60">
    <property type="entry name" value="OmpA-like domain"/>
    <property type="match status" value="1"/>
</dbReference>
<dbReference type="InterPro" id="IPR006665">
    <property type="entry name" value="OmpA-like"/>
</dbReference>
<dbReference type="InterPro" id="IPR036737">
    <property type="entry name" value="OmpA-like_sf"/>
</dbReference>
<name>A0A413VW07_9BACE</name>
<dbReference type="PANTHER" id="PTHR30329">
    <property type="entry name" value="STATOR ELEMENT OF FLAGELLAR MOTOR COMPLEX"/>
    <property type="match status" value="1"/>
</dbReference>
<dbReference type="Gene3D" id="2.60.40.1120">
    <property type="entry name" value="Carboxypeptidase-like, regulatory domain"/>
    <property type="match status" value="1"/>
</dbReference>
<feature type="domain" description="OmpA-like" evidence="7">
    <location>
        <begin position="508"/>
        <end position="652"/>
    </location>
</feature>
<evidence type="ECO:0000256" key="1">
    <source>
        <dbReference type="ARBA" id="ARBA00004442"/>
    </source>
</evidence>
<feature type="chain" id="PRO_5019472235" description="OmpA-like domain-containing protein" evidence="6">
    <location>
        <begin position="20"/>
        <end position="657"/>
    </location>
</feature>
<dbReference type="InterPro" id="IPR011042">
    <property type="entry name" value="6-blade_b-propeller_TolB-like"/>
</dbReference>
<organism evidence="8 9">
    <name type="scientific">Bacteroides nordii</name>
    <dbReference type="NCBI Taxonomy" id="291645"/>
    <lineage>
        <taxon>Bacteria</taxon>
        <taxon>Pseudomonadati</taxon>
        <taxon>Bacteroidota</taxon>
        <taxon>Bacteroidia</taxon>
        <taxon>Bacteroidales</taxon>
        <taxon>Bacteroidaceae</taxon>
        <taxon>Bacteroides</taxon>
    </lineage>
</organism>
<dbReference type="PRINTS" id="PR01021">
    <property type="entry name" value="OMPADOMAIN"/>
</dbReference>
<dbReference type="SUPFAM" id="SSF48452">
    <property type="entry name" value="TPR-like"/>
    <property type="match status" value="1"/>
</dbReference>
<evidence type="ECO:0000313" key="9">
    <source>
        <dbReference type="Proteomes" id="UP000284379"/>
    </source>
</evidence>
<dbReference type="SUPFAM" id="SSF103088">
    <property type="entry name" value="OmpA-like"/>
    <property type="match status" value="1"/>
</dbReference>
<dbReference type="InterPro" id="IPR006664">
    <property type="entry name" value="OMP_bac"/>
</dbReference>
<evidence type="ECO:0000256" key="3">
    <source>
        <dbReference type="ARBA" id="ARBA00023237"/>
    </source>
</evidence>
<evidence type="ECO:0000256" key="5">
    <source>
        <dbReference type="PROSITE-ProRule" id="PRU00473"/>
    </source>
</evidence>
<dbReference type="GO" id="GO:0009279">
    <property type="term" value="C:cell outer membrane"/>
    <property type="evidence" value="ECO:0007669"/>
    <property type="project" value="UniProtKB-SubCell"/>
</dbReference>
<dbReference type="Proteomes" id="UP000284379">
    <property type="component" value="Unassembled WGS sequence"/>
</dbReference>
<keyword evidence="2 5" id="KW-0472">Membrane</keyword>
<evidence type="ECO:0000256" key="2">
    <source>
        <dbReference type="ARBA" id="ARBA00023136"/>
    </source>
</evidence>